<dbReference type="Proteomes" id="UP000032309">
    <property type="component" value="Unassembled WGS sequence"/>
</dbReference>
<dbReference type="RefSeq" id="WP_157842477.1">
    <property type="nucleotide sequence ID" value="NZ_BAFN01000001.1"/>
</dbReference>
<evidence type="ECO:0000313" key="2">
    <source>
        <dbReference type="Proteomes" id="UP000032309"/>
    </source>
</evidence>
<dbReference type="SUPFAM" id="SSF49482">
    <property type="entry name" value="Aromatic compound dioxygenase"/>
    <property type="match status" value="1"/>
</dbReference>
<proteinExistence type="predicted"/>
<protein>
    <submittedName>
        <fullName evidence="1">Protocatechuate 3,4-dioxygenase beta subunit</fullName>
    </submittedName>
</protein>
<dbReference type="InterPro" id="IPR015889">
    <property type="entry name" value="Intradiol_dOase_core"/>
</dbReference>
<comment type="caution">
    <text evidence="1">The sequence shown here is derived from an EMBL/GenBank/DDBJ whole genome shotgun (WGS) entry which is preliminary data.</text>
</comment>
<name>A0ABQ0JY89_9BACT</name>
<dbReference type="EMBL" id="BAFN01000001">
    <property type="protein sequence ID" value="GAN33613.1"/>
    <property type="molecule type" value="Genomic_DNA"/>
</dbReference>
<accession>A0ABQ0JY89</accession>
<gene>
    <name evidence="1" type="ORF">BROSI_A2139</name>
</gene>
<sequence>MNRLFLYIAFGFLFLTFADMGISRRETPLLGLTLAMAGEGAKSIQTTNTEPCKPTPPDALGPFYTPNAPERTSVGKGHILSGVVRTSVDCSPIAGARIECWLTGPDGKYDDDHRATMFADKEGAYKFESNFPPPYSGRPSHIHMKITAKGFRTLVTQYYPDMGKTEGEFDLVLIPVD</sequence>
<dbReference type="PANTHER" id="PTHR33711:SF10">
    <property type="entry name" value="INTRADIOL RING-CLEAVAGE DIOXYGENASES DOMAIN-CONTAINING PROTEIN"/>
    <property type="match status" value="1"/>
</dbReference>
<reference evidence="2" key="1">
    <citation type="journal article" date="2015" name="Genome Announc.">
        <title>Draft Genome Sequence of an Anaerobic Ammonium-Oxidizing Bacterium, "Candidatus Brocadia sinica".</title>
        <authorList>
            <person name="Oshiki M."/>
            <person name="Shinyako-Hata K."/>
            <person name="Satoh H."/>
            <person name="Okabe S."/>
        </authorList>
    </citation>
    <scope>NUCLEOTIDE SEQUENCE [LARGE SCALE GENOMIC DNA]</scope>
    <source>
        <strain evidence="2">JPN1</strain>
    </source>
</reference>
<dbReference type="Gene3D" id="2.60.130.10">
    <property type="entry name" value="Aromatic compound dioxygenase"/>
    <property type="match status" value="1"/>
</dbReference>
<organism evidence="1 2">
    <name type="scientific">Candidatus Brocadia sinica JPN1</name>
    <dbReference type="NCBI Taxonomy" id="1197129"/>
    <lineage>
        <taxon>Bacteria</taxon>
        <taxon>Pseudomonadati</taxon>
        <taxon>Planctomycetota</taxon>
        <taxon>Candidatus Brocadiia</taxon>
        <taxon>Candidatus Brocadiales</taxon>
        <taxon>Candidatus Brocadiaceae</taxon>
        <taxon>Candidatus Brocadia</taxon>
    </lineage>
</organism>
<evidence type="ECO:0000313" key="1">
    <source>
        <dbReference type="EMBL" id="GAN33613.1"/>
    </source>
</evidence>
<dbReference type="InterPro" id="IPR050770">
    <property type="entry name" value="Intradiol_RC_Dioxygenase"/>
</dbReference>
<dbReference type="PANTHER" id="PTHR33711">
    <property type="entry name" value="DIOXYGENASE, PUTATIVE (AFU_ORTHOLOGUE AFUA_2G02910)-RELATED"/>
    <property type="match status" value="1"/>
</dbReference>
<keyword evidence="2" id="KW-1185">Reference proteome</keyword>